<feature type="transmembrane region" description="Helical" evidence="2">
    <location>
        <begin position="229"/>
        <end position="250"/>
    </location>
</feature>
<evidence type="ECO:0000256" key="3">
    <source>
        <dbReference type="SAM" id="SignalP"/>
    </source>
</evidence>
<keyword evidence="2" id="KW-1133">Transmembrane helix</keyword>
<protein>
    <recommendedName>
        <fullName evidence="4">Protein kinase domain-containing protein</fullName>
    </recommendedName>
</protein>
<feature type="region of interest" description="Disordered" evidence="1">
    <location>
        <begin position="602"/>
        <end position="632"/>
    </location>
</feature>
<dbReference type="InterPro" id="IPR001245">
    <property type="entry name" value="Ser-Thr/Tyr_kinase_cat_dom"/>
</dbReference>
<feature type="compositionally biased region" description="Low complexity" evidence="1">
    <location>
        <begin position="613"/>
        <end position="622"/>
    </location>
</feature>
<keyword evidence="3" id="KW-0732">Signal</keyword>
<feature type="region of interest" description="Disordered" evidence="1">
    <location>
        <begin position="749"/>
        <end position="772"/>
    </location>
</feature>
<feature type="transmembrane region" description="Helical" evidence="2">
    <location>
        <begin position="40"/>
        <end position="59"/>
    </location>
</feature>
<sequence length="941" mass="104381">MMWPLLFCVVLTLCGGYNCRTIDVNSIDTDAGSITLTNGVMIASLTLLVCGIVILMMCLDFCQKHSGFKDFDNDAFTDDSLPPVHMPVSEFTMYPPIENTPDTVSATSPVVFEPLPDLTPETRHRVGNAWRLRPKLTHEGQVRSDSTDSLDRVMQNDSIQQKLKLQNLISSEFESYSYLYLWEVSPMELLLRPCVDVVVVKPQPIEVTVEDQVYKGHMIRAMLASSGDYVMVIELITVIMARLIVIRLYITASGRHQVPRGQLQYIKELGNGWFGKVLQGQGHDILPGHKKTKVVIQMLKEETDVQEQLAFLEEVVSYRDTDHGNVLKLLGQCVDTEPYLNVLELCPFGDLKTYLRSHRVAMESFNEKGLLLKFACDMAAGLQALHQEGFIHRDFATRNCLLASDLSVKVGDYGISEEVFKEDYYIDRHGDAIPIRWLAPECLQVTIDDVYVRRITKEANLWTYGVALWEVITFGAMPYGDLSNSHILRLVIMEKSVKLRKPDVLVSNLDRLYQLLQLCWSEPEFRPSLRELRIMLLHLMSRRDGQNTTAFDLKWNQLMPRRSPRVMRAKPTPTNILSQPNGAVRPTITGLDLSEAAISPRSAPSFLSDRQPSFSEPSLSSSVGGKPSQLTSPVNELSLEAEFSAVNVAAVSGHSEHDDFGRGQSEDDERIISIDDALSPIKSDNSIEVIDSIKQPDEKGTSKMADGMPDVIVVNSAQPSSQCSGDFTTSTPNKYGDSGDSSMGISTGQATSDGSQMTGTYHTAQSEYSSQSSIERSLSMEYEDRSFMGTQKFADLLQTVAMTASIDDDTSSETSPMPLDITEEDVFKSIASPDIKSDDIQPIGKTELSEFISGSGDDDTPRNTPTPPFAQSATSLVDVHHHHHHHHHDASDANLDSSGSDNPAATQPSINSKEIGKQSSYDGRQTKEQSTSRENGSELAE</sequence>
<proteinExistence type="predicted"/>
<evidence type="ECO:0000256" key="1">
    <source>
        <dbReference type="SAM" id="MobiDB-lite"/>
    </source>
</evidence>
<dbReference type="PANTHER" id="PTHR24417">
    <property type="entry name" value="SERINE/THREONINE-PROTEIN KINASE LMTK1"/>
    <property type="match status" value="1"/>
</dbReference>
<dbReference type="PROSITE" id="PS50011">
    <property type="entry name" value="PROTEIN_KINASE_DOM"/>
    <property type="match status" value="1"/>
</dbReference>
<keyword evidence="2" id="KW-0472">Membrane</keyword>
<dbReference type="PROSITE" id="PS00109">
    <property type="entry name" value="PROTEIN_KINASE_TYR"/>
    <property type="match status" value="1"/>
</dbReference>
<dbReference type="GO" id="GO:0005524">
    <property type="term" value="F:ATP binding"/>
    <property type="evidence" value="ECO:0007669"/>
    <property type="project" value="InterPro"/>
</dbReference>
<comment type="caution">
    <text evidence="5">The sequence shown here is derived from an EMBL/GenBank/DDBJ whole genome shotgun (WGS) entry which is preliminary data.</text>
</comment>
<feature type="compositionally biased region" description="Polar residues" evidence="1">
    <location>
        <begin position="749"/>
        <end position="765"/>
    </location>
</feature>
<dbReference type="Pfam" id="PF07714">
    <property type="entry name" value="PK_Tyr_Ser-Thr"/>
    <property type="match status" value="1"/>
</dbReference>
<dbReference type="InterPro" id="IPR000719">
    <property type="entry name" value="Prot_kinase_dom"/>
</dbReference>
<accession>A0AAD9N6L0</accession>
<feature type="compositionally biased region" description="Polar residues" evidence="1">
    <location>
        <begin position="894"/>
        <end position="923"/>
    </location>
</feature>
<feature type="chain" id="PRO_5042109196" description="Protein kinase domain-containing protein" evidence="3">
    <location>
        <begin position="17"/>
        <end position="941"/>
    </location>
</feature>
<dbReference type="EMBL" id="JAODUP010000165">
    <property type="protein sequence ID" value="KAK2158695.1"/>
    <property type="molecule type" value="Genomic_DNA"/>
</dbReference>
<dbReference type="InterPro" id="IPR008266">
    <property type="entry name" value="Tyr_kinase_AS"/>
</dbReference>
<name>A0AAD9N6L0_9ANNE</name>
<feature type="domain" description="Protein kinase" evidence="4">
    <location>
        <begin position="263"/>
        <end position="541"/>
    </location>
</feature>
<feature type="signal peptide" evidence="3">
    <location>
        <begin position="1"/>
        <end position="16"/>
    </location>
</feature>
<evidence type="ECO:0000313" key="6">
    <source>
        <dbReference type="Proteomes" id="UP001208570"/>
    </source>
</evidence>
<keyword evidence="2" id="KW-0812">Transmembrane</keyword>
<gene>
    <name evidence="5" type="ORF">LSH36_165g02012</name>
</gene>
<keyword evidence="6" id="KW-1185">Reference proteome</keyword>
<evidence type="ECO:0000259" key="4">
    <source>
        <dbReference type="PROSITE" id="PS50011"/>
    </source>
</evidence>
<feature type="region of interest" description="Disordered" evidence="1">
    <location>
        <begin position="830"/>
        <end position="941"/>
    </location>
</feature>
<reference evidence="5" key="1">
    <citation type="journal article" date="2023" name="Mol. Biol. Evol.">
        <title>Third-Generation Sequencing Reveals the Adaptive Role of the Epigenome in Three Deep-Sea Polychaetes.</title>
        <authorList>
            <person name="Perez M."/>
            <person name="Aroh O."/>
            <person name="Sun Y."/>
            <person name="Lan Y."/>
            <person name="Juniper S.K."/>
            <person name="Young C.R."/>
            <person name="Angers B."/>
            <person name="Qian P.Y."/>
        </authorList>
    </citation>
    <scope>NUCLEOTIDE SEQUENCE</scope>
    <source>
        <strain evidence="5">P08H-3</strain>
    </source>
</reference>
<evidence type="ECO:0000256" key="2">
    <source>
        <dbReference type="SAM" id="Phobius"/>
    </source>
</evidence>
<dbReference type="AlphaFoldDB" id="A0AAD9N6L0"/>
<dbReference type="GO" id="GO:0004672">
    <property type="term" value="F:protein kinase activity"/>
    <property type="evidence" value="ECO:0007669"/>
    <property type="project" value="InterPro"/>
</dbReference>
<dbReference type="Gene3D" id="3.30.200.20">
    <property type="entry name" value="Phosphorylase Kinase, domain 1"/>
    <property type="match status" value="1"/>
</dbReference>
<dbReference type="Gene3D" id="1.10.510.10">
    <property type="entry name" value="Transferase(Phosphotransferase) domain 1"/>
    <property type="match status" value="1"/>
</dbReference>
<dbReference type="SUPFAM" id="SSF56112">
    <property type="entry name" value="Protein kinase-like (PK-like)"/>
    <property type="match status" value="1"/>
</dbReference>
<dbReference type="PANTHER" id="PTHR24417:SF7">
    <property type="entry name" value="CHROMATIN MODIFICATION-RELATED PROTEIN EAF1"/>
    <property type="match status" value="1"/>
</dbReference>
<dbReference type="Proteomes" id="UP001208570">
    <property type="component" value="Unassembled WGS sequence"/>
</dbReference>
<dbReference type="InterPro" id="IPR011009">
    <property type="entry name" value="Kinase-like_dom_sf"/>
</dbReference>
<evidence type="ECO:0000313" key="5">
    <source>
        <dbReference type="EMBL" id="KAK2158695.1"/>
    </source>
</evidence>
<dbReference type="PRINTS" id="PR00109">
    <property type="entry name" value="TYRKINASE"/>
</dbReference>
<organism evidence="5 6">
    <name type="scientific">Paralvinella palmiformis</name>
    <dbReference type="NCBI Taxonomy" id="53620"/>
    <lineage>
        <taxon>Eukaryota</taxon>
        <taxon>Metazoa</taxon>
        <taxon>Spiralia</taxon>
        <taxon>Lophotrochozoa</taxon>
        <taxon>Annelida</taxon>
        <taxon>Polychaeta</taxon>
        <taxon>Sedentaria</taxon>
        <taxon>Canalipalpata</taxon>
        <taxon>Terebellida</taxon>
        <taxon>Terebelliformia</taxon>
        <taxon>Alvinellidae</taxon>
        <taxon>Paralvinella</taxon>
    </lineage>
</organism>